<accession>A0A2H4UUX4</accession>
<reference evidence="1" key="1">
    <citation type="journal article" date="2017" name="Elife">
        <title>The kinetoplastid-infecting Bodo saltans virus (BsV), a window into the most abundant giant viruses in the sea.</title>
        <authorList>
            <person name="Deeg C.M."/>
            <person name="Chow C.-E.T."/>
            <person name="Suttle C.A."/>
        </authorList>
    </citation>
    <scope>NUCLEOTIDE SEQUENCE</scope>
    <source>
        <strain evidence="1">NG1</strain>
    </source>
</reference>
<evidence type="ECO:0000313" key="1">
    <source>
        <dbReference type="EMBL" id="ATZ80664.1"/>
    </source>
</evidence>
<dbReference type="EMBL" id="MF782455">
    <property type="protein sequence ID" value="ATZ80664.1"/>
    <property type="molecule type" value="Genomic_DNA"/>
</dbReference>
<keyword evidence="2" id="KW-1185">Reference proteome</keyword>
<protein>
    <submittedName>
        <fullName evidence="1">Uncharacterized protein</fullName>
    </submittedName>
</protein>
<dbReference type="Proteomes" id="UP000240325">
    <property type="component" value="Segment"/>
</dbReference>
<gene>
    <name evidence="1" type="ORF">BMW23_0618</name>
</gene>
<name>A0A2H4UUX4_9VIRU</name>
<proteinExistence type="predicted"/>
<evidence type="ECO:0000313" key="2">
    <source>
        <dbReference type="Proteomes" id="UP000240325"/>
    </source>
</evidence>
<sequence>MLLSSSDSILSPMSMYSTVSSLPISPVFVRKYTANVLYPSYVSAIVDSEHNDNPFTQKQMVKYLLYRILDKWIYTEDMSDLFKFLKISSGKVEIVKSENEYNNNDISKDNDTTAQQKVDYIEKEYLSEEQMRQILIKIINELGYKWYNLTRYEKTIVESVYRYLKSQFKKNWNR</sequence>
<organism evidence="1">
    <name type="scientific">Bodo saltans virus</name>
    <dbReference type="NCBI Taxonomy" id="2024608"/>
    <lineage>
        <taxon>Viruses</taxon>
        <taxon>Varidnaviria</taxon>
        <taxon>Bamfordvirae</taxon>
        <taxon>Nucleocytoviricota</taxon>
        <taxon>Megaviricetes</taxon>
        <taxon>Imitervirales</taxon>
        <taxon>Mimiviridae</taxon>
        <taxon>Klosneuvirinae</taxon>
        <taxon>Theiavirus</taxon>
        <taxon>Theiavirus salishense</taxon>
    </lineage>
</organism>